<name>A0A5R9GJG4_9BACL</name>
<evidence type="ECO:0000259" key="1">
    <source>
        <dbReference type="Pfam" id="PF04230"/>
    </source>
</evidence>
<feature type="domain" description="Polysaccharide pyruvyl transferase" evidence="1">
    <location>
        <begin position="21"/>
        <end position="324"/>
    </location>
</feature>
<evidence type="ECO:0000313" key="3">
    <source>
        <dbReference type="Proteomes" id="UP000309676"/>
    </source>
</evidence>
<gene>
    <name evidence="2" type="ORF">FE782_12675</name>
</gene>
<dbReference type="Proteomes" id="UP000309676">
    <property type="component" value="Unassembled WGS sequence"/>
</dbReference>
<dbReference type="GO" id="GO:0016740">
    <property type="term" value="F:transferase activity"/>
    <property type="evidence" value="ECO:0007669"/>
    <property type="project" value="UniProtKB-KW"/>
</dbReference>
<comment type="caution">
    <text evidence="2">The sequence shown here is derived from an EMBL/GenBank/DDBJ whole genome shotgun (WGS) entry which is preliminary data.</text>
</comment>
<organism evidence="2 3">
    <name type="scientific">Paenibacillus antri</name>
    <dbReference type="NCBI Taxonomy" id="2582848"/>
    <lineage>
        <taxon>Bacteria</taxon>
        <taxon>Bacillati</taxon>
        <taxon>Bacillota</taxon>
        <taxon>Bacilli</taxon>
        <taxon>Bacillales</taxon>
        <taxon>Paenibacillaceae</taxon>
        <taxon>Paenibacillus</taxon>
    </lineage>
</organism>
<dbReference type="EMBL" id="VCIW01000007">
    <property type="protein sequence ID" value="TLS51765.1"/>
    <property type="molecule type" value="Genomic_DNA"/>
</dbReference>
<reference evidence="2 3" key="1">
    <citation type="submission" date="2019-05" db="EMBL/GenBank/DDBJ databases">
        <authorList>
            <person name="Narsing Rao M.P."/>
            <person name="Li W.J."/>
        </authorList>
    </citation>
    <scope>NUCLEOTIDE SEQUENCE [LARGE SCALE GENOMIC DNA]</scope>
    <source>
        <strain evidence="2 3">SYSU_K30003</strain>
    </source>
</reference>
<dbReference type="AlphaFoldDB" id="A0A5R9GJG4"/>
<dbReference type="InterPro" id="IPR007345">
    <property type="entry name" value="Polysacch_pyruvyl_Trfase"/>
</dbReference>
<dbReference type="OrthoDB" id="5093983at2"/>
<accession>A0A5R9GJG4</accession>
<protein>
    <submittedName>
        <fullName evidence="2">Polysaccharide pyruvyl transferase family protein</fullName>
    </submittedName>
</protein>
<dbReference type="Pfam" id="PF04230">
    <property type="entry name" value="PS_pyruv_trans"/>
    <property type="match status" value="1"/>
</dbReference>
<evidence type="ECO:0000313" key="2">
    <source>
        <dbReference type="EMBL" id="TLS51765.1"/>
    </source>
</evidence>
<proteinExistence type="predicted"/>
<sequence length="408" mass="45938">MHSRVRRAPIILLRSSWQVVNIGDIAHTPGALALIERRFPEAEVILWASDDLTDEVAAMEHRRFPRLRIVKGRIGEDGRVEGPELEEAIASCDFLLHGSGPWLVASDDVAAFRKRTGKPYGVFGISYDDDPAVTELLSEAEFVYFRDTVSLERAKAAGVACPIMEFGPDAAFSCDVRDDERAERFLEANGLVPGAFLCCIPKLRYTPYWTIRNSPFDATKHARNEAMKEHDHAQLREAILAVVRETGLKVLICPEDRTQVAVGKEMLYDKLPDDVRSKVVWRPNFWSTDEAISVYVRSAGLFGNEMHSPILCVAHGVPAIVCRWAEQTVKGWMWRDIGLRDWLFDLDNEDEARRIVPAVLEMARHPERAKARAAEALVYVRERQRAMMETLEEAVLASVSRAGKGEAE</sequence>
<keyword evidence="2" id="KW-0808">Transferase</keyword>
<keyword evidence="3" id="KW-1185">Reference proteome</keyword>
<dbReference type="RefSeq" id="WP_138194472.1">
    <property type="nucleotide sequence ID" value="NZ_VCIW01000007.1"/>
</dbReference>